<evidence type="ECO:0000256" key="1">
    <source>
        <dbReference type="SAM" id="MobiDB-lite"/>
    </source>
</evidence>
<evidence type="ECO:0000313" key="2">
    <source>
        <dbReference type="EMBL" id="KAF2398329.1"/>
    </source>
</evidence>
<feature type="compositionally biased region" description="Basic residues" evidence="1">
    <location>
        <begin position="109"/>
        <end position="119"/>
    </location>
</feature>
<organism evidence="2 3">
    <name type="scientific">Trichodelitschia bisporula</name>
    <dbReference type="NCBI Taxonomy" id="703511"/>
    <lineage>
        <taxon>Eukaryota</taxon>
        <taxon>Fungi</taxon>
        <taxon>Dikarya</taxon>
        <taxon>Ascomycota</taxon>
        <taxon>Pezizomycotina</taxon>
        <taxon>Dothideomycetes</taxon>
        <taxon>Dothideomycetes incertae sedis</taxon>
        <taxon>Phaeotrichales</taxon>
        <taxon>Phaeotrichaceae</taxon>
        <taxon>Trichodelitschia</taxon>
    </lineage>
</organism>
<proteinExistence type="predicted"/>
<keyword evidence="3" id="KW-1185">Reference proteome</keyword>
<reference evidence="2" key="1">
    <citation type="journal article" date="2020" name="Stud. Mycol.">
        <title>101 Dothideomycetes genomes: a test case for predicting lifestyles and emergence of pathogens.</title>
        <authorList>
            <person name="Haridas S."/>
            <person name="Albert R."/>
            <person name="Binder M."/>
            <person name="Bloem J."/>
            <person name="Labutti K."/>
            <person name="Salamov A."/>
            <person name="Andreopoulos B."/>
            <person name="Baker S."/>
            <person name="Barry K."/>
            <person name="Bills G."/>
            <person name="Bluhm B."/>
            <person name="Cannon C."/>
            <person name="Castanera R."/>
            <person name="Culley D."/>
            <person name="Daum C."/>
            <person name="Ezra D."/>
            <person name="Gonzalez J."/>
            <person name="Henrissat B."/>
            <person name="Kuo A."/>
            <person name="Liang C."/>
            <person name="Lipzen A."/>
            <person name="Lutzoni F."/>
            <person name="Magnuson J."/>
            <person name="Mondo S."/>
            <person name="Nolan M."/>
            <person name="Ohm R."/>
            <person name="Pangilinan J."/>
            <person name="Park H.-J."/>
            <person name="Ramirez L."/>
            <person name="Alfaro M."/>
            <person name="Sun H."/>
            <person name="Tritt A."/>
            <person name="Yoshinaga Y."/>
            <person name="Zwiers L.-H."/>
            <person name="Turgeon B."/>
            <person name="Goodwin S."/>
            <person name="Spatafora J."/>
            <person name="Crous P."/>
            <person name="Grigoriev I."/>
        </authorList>
    </citation>
    <scope>NUCLEOTIDE SEQUENCE</scope>
    <source>
        <strain evidence="2">CBS 262.69</strain>
    </source>
</reference>
<evidence type="ECO:0000313" key="3">
    <source>
        <dbReference type="Proteomes" id="UP000799640"/>
    </source>
</evidence>
<name>A0A6G1HR61_9PEZI</name>
<dbReference type="Proteomes" id="UP000799640">
    <property type="component" value="Unassembled WGS sequence"/>
</dbReference>
<sequence>MIDVTCNPAKERPTNDPPQTHIAAAKAPSKLAQHKQSNQAYQALPPKPNGSLYPQTIAQHIRGTTKPQPSAPTARPPSPSPTQYKPVSPPSAARRRRRRPRQQDARSTKTAKGRTTRRLARSACMVPCPLLDARRDGACFGPRLATCALRW</sequence>
<feature type="region of interest" description="Disordered" evidence="1">
    <location>
        <begin position="1"/>
        <end position="119"/>
    </location>
</feature>
<gene>
    <name evidence="2" type="ORF">EJ06DRAFT_532080</name>
</gene>
<dbReference type="EMBL" id="ML996700">
    <property type="protein sequence ID" value="KAF2398329.1"/>
    <property type="molecule type" value="Genomic_DNA"/>
</dbReference>
<dbReference type="AlphaFoldDB" id="A0A6G1HR61"/>
<protein>
    <submittedName>
        <fullName evidence="2">Uncharacterized protein</fullName>
    </submittedName>
</protein>
<accession>A0A6G1HR61</accession>